<comment type="caution">
    <text evidence="2">The sequence shown here is derived from an EMBL/GenBank/DDBJ whole genome shotgun (WGS) entry which is preliminary data.</text>
</comment>
<protein>
    <recommendedName>
        <fullName evidence="4">Haem-binding uptake Tiki superfamily ChaN domain-containing protein</fullName>
    </recommendedName>
</protein>
<evidence type="ECO:0000313" key="3">
    <source>
        <dbReference type="Proteomes" id="UP001499988"/>
    </source>
</evidence>
<feature type="chain" id="PRO_5046257387" description="Haem-binding uptake Tiki superfamily ChaN domain-containing protein" evidence="1">
    <location>
        <begin position="27"/>
        <end position="248"/>
    </location>
</feature>
<organism evidence="2 3">
    <name type="scientific">Ferrimonas pelagia</name>
    <dbReference type="NCBI Taxonomy" id="1177826"/>
    <lineage>
        <taxon>Bacteria</taxon>
        <taxon>Pseudomonadati</taxon>
        <taxon>Pseudomonadota</taxon>
        <taxon>Gammaproteobacteria</taxon>
        <taxon>Alteromonadales</taxon>
        <taxon>Ferrimonadaceae</taxon>
        <taxon>Ferrimonas</taxon>
    </lineage>
</organism>
<sequence>MLRTARRGILGALCLLTALCVGWAKANASVPKPSTEVLVLGTIEELHNFNPQYRYHQLFQLIASFRPDVIGLGIRPEDLGQPLSYLQQHYSEAMVKLALQYAPRAVGLDWLDPVLEGVLIPDDYHERRQAYWLLMEEEYDSPELMALQQELLQMRLTQPPEVLMGAEFQILQLAERFRLDSLRRHSRFEYLATHQHRRDRHILVNSLQLIKSAPGRRVVLVVGLDEYSTLLRGLQRFGQDIELLQLPL</sequence>
<reference evidence="3" key="1">
    <citation type="journal article" date="2019" name="Int. J. Syst. Evol. Microbiol.">
        <title>The Global Catalogue of Microorganisms (GCM) 10K type strain sequencing project: providing services to taxonomists for standard genome sequencing and annotation.</title>
        <authorList>
            <consortium name="The Broad Institute Genomics Platform"/>
            <consortium name="The Broad Institute Genome Sequencing Center for Infectious Disease"/>
            <person name="Wu L."/>
            <person name="Ma J."/>
        </authorList>
    </citation>
    <scope>NUCLEOTIDE SEQUENCE [LARGE SCALE GENOMIC DNA]</scope>
    <source>
        <strain evidence="3">JCM 18401</strain>
    </source>
</reference>
<feature type="signal peptide" evidence="1">
    <location>
        <begin position="1"/>
        <end position="26"/>
    </location>
</feature>
<gene>
    <name evidence="2" type="ORF">GCM10023333_17350</name>
</gene>
<evidence type="ECO:0008006" key="4">
    <source>
        <dbReference type="Google" id="ProtNLM"/>
    </source>
</evidence>
<evidence type="ECO:0000256" key="1">
    <source>
        <dbReference type="SAM" id="SignalP"/>
    </source>
</evidence>
<name>A0ABP9ERK7_9GAMM</name>
<evidence type="ECO:0000313" key="2">
    <source>
        <dbReference type="EMBL" id="GAA4883632.1"/>
    </source>
</evidence>
<dbReference type="RefSeq" id="WP_345334966.1">
    <property type="nucleotide sequence ID" value="NZ_BAABJZ010000024.1"/>
</dbReference>
<accession>A0ABP9ERK7</accession>
<dbReference type="Proteomes" id="UP001499988">
    <property type="component" value="Unassembled WGS sequence"/>
</dbReference>
<dbReference type="EMBL" id="BAABJZ010000024">
    <property type="protein sequence ID" value="GAA4883632.1"/>
    <property type="molecule type" value="Genomic_DNA"/>
</dbReference>
<keyword evidence="3" id="KW-1185">Reference proteome</keyword>
<proteinExistence type="predicted"/>
<keyword evidence="1" id="KW-0732">Signal</keyword>